<protein>
    <recommendedName>
        <fullName evidence="7">Small integral membrane protein</fullName>
    </recommendedName>
</protein>
<comment type="subcellular location">
    <subcellularLocation>
        <location evidence="1">Membrane</location>
    </subcellularLocation>
</comment>
<keyword evidence="3 5" id="KW-1133">Transmembrane helix</keyword>
<dbReference type="eggNOG" id="COG5548">
    <property type="taxonomic scope" value="Bacteria"/>
</dbReference>
<proteinExistence type="predicted"/>
<evidence type="ECO:0000256" key="5">
    <source>
        <dbReference type="SAM" id="Phobius"/>
    </source>
</evidence>
<dbReference type="Gene3D" id="1.10.10.1740">
    <property type="entry name" value="Transmembrane protein 14-like"/>
    <property type="match status" value="1"/>
</dbReference>
<keyword evidence="4 5" id="KW-0472">Membrane</keyword>
<dbReference type="HOGENOM" id="CLU_096652_5_1_3"/>
<evidence type="ECO:0000313" key="6">
    <source>
        <dbReference type="EMBL" id="ACL45759.1"/>
    </source>
</evidence>
<organism evidence="6">
    <name type="scientific">Cyanothece sp. (strain PCC 7425 / ATCC 29141)</name>
    <dbReference type="NCBI Taxonomy" id="395961"/>
    <lineage>
        <taxon>Bacteria</taxon>
        <taxon>Bacillati</taxon>
        <taxon>Cyanobacteriota</taxon>
        <taxon>Cyanophyceae</taxon>
        <taxon>Gomontiellales</taxon>
        <taxon>Cyanothecaceae</taxon>
        <taxon>Cyanothece</taxon>
    </lineage>
</organism>
<gene>
    <name evidence="6" type="ordered locus">Cyan7425_3435</name>
</gene>
<evidence type="ECO:0000256" key="4">
    <source>
        <dbReference type="ARBA" id="ARBA00023136"/>
    </source>
</evidence>
<dbReference type="Pfam" id="PF03647">
    <property type="entry name" value="Tmemb_14"/>
    <property type="match status" value="1"/>
</dbReference>
<feature type="transmembrane region" description="Helical" evidence="5">
    <location>
        <begin position="6"/>
        <end position="31"/>
    </location>
</feature>
<dbReference type="EMBL" id="CP001344">
    <property type="protein sequence ID" value="ACL45759.1"/>
    <property type="molecule type" value="Genomic_DNA"/>
</dbReference>
<sequence length="114" mass="11819">MNLDSMAMITPGVIAAIAYGLLAIGGGLMGYLKAQSKVSLISGGLSGLLLIISGILQLQGQPWGLIIAAALTGILVITFIVRLIKTRKFMPAGLMVILGIVVFAVLLNQMIAIV</sequence>
<feature type="transmembrane region" description="Helical" evidence="5">
    <location>
        <begin position="93"/>
        <end position="113"/>
    </location>
</feature>
<feature type="transmembrane region" description="Helical" evidence="5">
    <location>
        <begin position="62"/>
        <end position="81"/>
    </location>
</feature>
<dbReference type="STRING" id="395961.Cyan7425_3435"/>
<dbReference type="GO" id="GO:0016020">
    <property type="term" value="C:membrane"/>
    <property type="evidence" value="ECO:0007669"/>
    <property type="project" value="UniProtKB-SubCell"/>
</dbReference>
<feature type="transmembrane region" description="Helical" evidence="5">
    <location>
        <begin position="38"/>
        <end position="56"/>
    </location>
</feature>
<evidence type="ECO:0000256" key="3">
    <source>
        <dbReference type="ARBA" id="ARBA00022989"/>
    </source>
</evidence>
<accession>B8HQT8</accession>
<dbReference type="InterPro" id="IPR044890">
    <property type="entry name" value="TMEM14_sf"/>
</dbReference>
<dbReference type="PANTHER" id="PTHR12668">
    <property type="entry name" value="TRANSMEMBRANE PROTEIN 14, 15"/>
    <property type="match status" value="1"/>
</dbReference>
<dbReference type="AlphaFoldDB" id="B8HQT8"/>
<reference evidence="6" key="1">
    <citation type="submission" date="2009-01" db="EMBL/GenBank/DDBJ databases">
        <title>Complete sequence of chromosome Cyanothece sp. PCC 7425.</title>
        <authorList>
            <consortium name="US DOE Joint Genome Institute"/>
            <person name="Lucas S."/>
            <person name="Copeland A."/>
            <person name="Lapidus A."/>
            <person name="Glavina del Rio T."/>
            <person name="Dalin E."/>
            <person name="Tice H."/>
            <person name="Bruce D."/>
            <person name="Goodwin L."/>
            <person name="Pitluck S."/>
            <person name="Sims D."/>
            <person name="Meineke L."/>
            <person name="Brettin T."/>
            <person name="Detter J.C."/>
            <person name="Han C."/>
            <person name="Larimer F."/>
            <person name="Land M."/>
            <person name="Hauser L."/>
            <person name="Kyrpides N."/>
            <person name="Ovchinnikova G."/>
            <person name="Liberton M."/>
            <person name="Stoeckel J."/>
            <person name="Banerjee A."/>
            <person name="Singh A."/>
            <person name="Page L."/>
            <person name="Sato H."/>
            <person name="Zhao L."/>
            <person name="Sherman L."/>
            <person name="Pakrasi H."/>
            <person name="Richardson P."/>
        </authorList>
    </citation>
    <scope>NUCLEOTIDE SEQUENCE</scope>
    <source>
        <strain evidence="6">PCC 7425</strain>
    </source>
</reference>
<keyword evidence="2 5" id="KW-0812">Transmembrane</keyword>
<evidence type="ECO:0000256" key="1">
    <source>
        <dbReference type="ARBA" id="ARBA00004370"/>
    </source>
</evidence>
<evidence type="ECO:0008006" key="7">
    <source>
        <dbReference type="Google" id="ProtNLM"/>
    </source>
</evidence>
<dbReference type="KEGG" id="cyn:Cyan7425_3435"/>
<dbReference type="InterPro" id="IPR005349">
    <property type="entry name" value="TMEM14"/>
</dbReference>
<evidence type="ECO:0000256" key="2">
    <source>
        <dbReference type="ARBA" id="ARBA00022692"/>
    </source>
</evidence>
<name>B8HQT8_CYAP4</name>
<dbReference type="PANTHER" id="PTHR12668:SF43">
    <property type="entry name" value="TRANSMEMBRANE PROTEIN 14 HOMOLOG"/>
    <property type="match status" value="1"/>
</dbReference>